<dbReference type="EMBL" id="AOMD01000012">
    <property type="protein sequence ID" value="EMA46674.1"/>
    <property type="molecule type" value="Genomic_DNA"/>
</dbReference>
<dbReference type="Gene3D" id="3.40.630.30">
    <property type="match status" value="1"/>
</dbReference>
<keyword evidence="4" id="KW-1185">Reference proteome</keyword>
<dbReference type="GO" id="GO:0016747">
    <property type="term" value="F:acyltransferase activity, transferring groups other than amino-acyl groups"/>
    <property type="evidence" value="ECO:0007669"/>
    <property type="project" value="InterPro"/>
</dbReference>
<keyword evidence="3" id="KW-0808">Transferase</keyword>
<dbReference type="PROSITE" id="PS51186">
    <property type="entry name" value="GNAT"/>
    <property type="match status" value="1"/>
</dbReference>
<protein>
    <submittedName>
        <fullName evidence="3">N-acetyltransferase GCN5</fullName>
    </submittedName>
</protein>
<dbReference type="AlphaFoldDB" id="M0MPL8"/>
<reference evidence="3 4" key="1">
    <citation type="journal article" date="2014" name="PLoS Genet.">
        <title>Phylogenetically driven sequencing of extremely halophilic archaea reveals strategies for static and dynamic osmo-response.</title>
        <authorList>
            <person name="Becker E.A."/>
            <person name="Seitzer P.M."/>
            <person name="Tritt A."/>
            <person name="Larsen D."/>
            <person name="Krusor M."/>
            <person name="Yao A.I."/>
            <person name="Wu D."/>
            <person name="Madern D."/>
            <person name="Eisen J.A."/>
            <person name="Darling A.E."/>
            <person name="Facciotti M.T."/>
        </authorList>
    </citation>
    <scope>NUCLEOTIDE SEQUENCE [LARGE SCALE GENOMIC DNA]</scope>
    <source>
        <strain evidence="3 4">DSM 5350</strain>
    </source>
</reference>
<accession>M0MPL8</accession>
<dbReference type="SUPFAM" id="SSF55729">
    <property type="entry name" value="Acyl-CoA N-acyltransferases (Nat)"/>
    <property type="match status" value="1"/>
</dbReference>
<feature type="region of interest" description="Disordered" evidence="1">
    <location>
        <begin position="161"/>
        <end position="187"/>
    </location>
</feature>
<evidence type="ECO:0000313" key="3">
    <source>
        <dbReference type="EMBL" id="EMA46674.1"/>
    </source>
</evidence>
<dbReference type="Pfam" id="PF00583">
    <property type="entry name" value="Acetyltransf_1"/>
    <property type="match status" value="1"/>
</dbReference>
<dbReference type="Proteomes" id="UP000011669">
    <property type="component" value="Unassembled WGS sequence"/>
</dbReference>
<feature type="domain" description="N-acetyltransferase" evidence="2">
    <location>
        <begin position="103"/>
        <end position="290"/>
    </location>
</feature>
<proteinExistence type="predicted"/>
<feature type="compositionally biased region" description="Basic and acidic residues" evidence="1">
    <location>
        <begin position="35"/>
        <end position="45"/>
    </location>
</feature>
<feature type="region of interest" description="Disordered" evidence="1">
    <location>
        <begin position="35"/>
        <end position="56"/>
    </location>
</feature>
<dbReference type="InterPro" id="IPR000182">
    <property type="entry name" value="GNAT_dom"/>
</dbReference>
<name>M0MPL8_9EURY</name>
<gene>
    <name evidence="3" type="ORF">C449_03371</name>
</gene>
<dbReference type="OrthoDB" id="55684at2157"/>
<sequence>MSTTTEPETFDDDVRRRLYEYVERNGAVRPEVLRNEVRVEDDRPGSKPPRSAVPTKRVRLPAVQFREHVDALIDAGHLDEHDGKLRVAWEAETDELDTTDGPVRIRPAHQEDMDGITDVIGRVTAAGTHIRAETVGEAIDRESALLRHDDRRRTFFVATEREDAVETDTANAAGTDQDDGSGEDADDEQVVGWVHVDALDVEKLSHTAELTVGVVAERRRQGIGRALLEHALDWAASVGYHKIYQALPATNDEAVAFLENAGWEREAVHTEHYRIGGEYVDEVLMATWLD</sequence>
<evidence type="ECO:0000259" key="2">
    <source>
        <dbReference type="PROSITE" id="PS51186"/>
    </source>
</evidence>
<dbReference type="CDD" id="cd04301">
    <property type="entry name" value="NAT_SF"/>
    <property type="match status" value="1"/>
</dbReference>
<evidence type="ECO:0000313" key="4">
    <source>
        <dbReference type="Proteomes" id="UP000011669"/>
    </source>
</evidence>
<organism evidence="3 4">
    <name type="scientific">Halococcus saccharolyticus DSM 5350</name>
    <dbReference type="NCBI Taxonomy" id="1227455"/>
    <lineage>
        <taxon>Archaea</taxon>
        <taxon>Methanobacteriati</taxon>
        <taxon>Methanobacteriota</taxon>
        <taxon>Stenosarchaea group</taxon>
        <taxon>Halobacteria</taxon>
        <taxon>Halobacteriales</taxon>
        <taxon>Halococcaceae</taxon>
        <taxon>Halococcus</taxon>
    </lineage>
</organism>
<dbReference type="RefSeq" id="WP_006076496.1">
    <property type="nucleotide sequence ID" value="NZ_AOMD01000012.1"/>
</dbReference>
<dbReference type="PANTHER" id="PTHR43072:SF52">
    <property type="entry name" value="GCN5-RELATED N-ACETYLTRANSFERASE"/>
    <property type="match status" value="1"/>
</dbReference>
<dbReference type="PATRIC" id="fig|1227455.4.peg.687"/>
<dbReference type="PANTHER" id="PTHR43072">
    <property type="entry name" value="N-ACETYLTRANSFERASE"/>
    <property type="match status" value="1"/>
</dbReference>
<evidence type="ECO:0000256" key="1">
    <source>
        <dbReference type="SAM" id="MobiDB-lite"/>
    </source>
</evidence>
<dbReference type="STRING" id="1227455.C449_03371"/>
<feature type="compositionally biased region" description="Acidic residues" evidence="1">
    <location>
        <begin position="176"/>
        <end position="187"/>
    </location>
</feature>
<dbReference type="InterPro" id="IPR016181">
    <property type="entry name" value="Acyl_CoA_acyltransferase"/>
</dbReference>
<comment type="caution">
    <text evidence="3">The sequence shown here is derived from an EMBL/GenBank/DDBJ whole genome shotgun (WGS) entry which is preliminary data.</text>
</comment>
<dbReference type="InParanoid" id="M0MPL8"/>